<dbReference type="GO" id="GO:0016787">
    <property type="term" value="F:hydrolase activity"/>
    <property type="evidence" value="ECO:0007669"/>
    <property type="project" value="TreeGrafter"/>
</dbReference>
<evidence type="ECO:0000313" key="7">
    <source>
        <dbReference type="EMBL" id="OEV06060.1"/>
    </source>
</evidence>
<comment type="caution">
    <text evidence="7">The sequence shown here is derived from an EMBL/GenBank/DDBJ whole genome shotgun (WGS) entry which is preliminary data.</text>
</comment>
<protein>
    <recommendedName>
        <fullName evidence="9">Lysoplasmalogenase</fullName>
    </recommendedName>
</protein>
<sequence>MIRVFVLLAVVNLASVAAGWLPLEWATKPLLAPVLAARVWRSSGTRQPPVLLGFGFATGGDVALLVPGTPAFLTGMGFFLGAQLCWITAFVRAGALPLLRRRRALCGSYVVAWGVAVGALAPLLGPGLAVPIAGYGLALVVMALTAHAKGRVAAYGGAVFVLSDLLIGLGAAGLDFAGRPVLVMTTYVSALFLLARAFTDDRAPHGGESTGGVTTR</sequence>
<keyword evidence="4 6" id="KW-1133">Transmembrane helix</keyword>
<comment type="similarity">
    <text evidence="2">Belongs to the TMEM86 family.</text>
</comment>
<evidence type="ECO:0008006" key="9">
    <source>
        <dbReference type="Google" id="ProtNLM"/>
    </source>
</evidence>
<keyword evidence="8" id="KW-1185">Reference proteome</keyword>
<organism evidence="7 8">
    <name type="scientific">Streptomyces oceani</name>
    <dbReference type="NCBI Taxonomy" id="1075402"/>
    <lineage>
        <taxon>Bacteria</taxon>
        <taxon>Bacillati</taxon>
        <taxon>Actinomycetota</taxon>
        <taxon>Actinomycetes</taxon>
        <taxon>Kitasatosporales</taxon>
        <taxon>Streptomycetaceae</taxon>
        <taxon>Streptomyces</taxon>
    </lineage>
</organism>
<gene>
    <name evidence="7" type="ORF">AN216_00850</name>
</gene>
<evidence type="ECO:0000256" key="4">
    <source>
        <dbReference type="ARBA" id="ARBA00022989"/>
    </source>
</evidence>
<dbReference type="GO" id="GO:0016020">
    <property type="term" value="C:membrane"/>
    <property type="evidence" value="ECO:0007669"/>
    <property type="project" value="UniProtKB-SubCell"/>
</dbReference>
<dbReference type="InterPro" id="IPR012506">
    <property type="entry name" value="TMEM86B-like"/>
</dbReference>
<evidence type="ECO:0000256" key="3">
    <source>
        <dbReference type="ARBA" id="ARBA00022692"/>
    </source>
</evidence>
<feature type="transmembrane region" description="Helical" evidence="6">
    <location>
        <begin position="103"/>
        <end position="121"/>
    </location>
</feature>
<name>A0A1E7KQ51_9ACTN</name>
<comment type="subcellular location">
    <subcellularLocation>
        <location evidence="1">Membrane</location>
        <topology evidence="1">Multi-pass membrane protein</topology>
    </subcellularLocation>
</comment>
<feature type="transmembrane region" description="Helical" evidence="6">
    <location>
        <begin position="180"/>
        <end position="199"/>
    </location>
</feature>
<feature type="transmembrane region" description="Helical" evidence="6">
    <location>
        <begin position="71"/>
        <end position="91"/>
    </location>
</feature>
<accession>A0A1E7KQ51</accession>
<evidence type="ECO:0000256" key="5">
    <source>
        <dbReference type="ARBA" id="ARBA00023136"/>
    </source>
</evidence>
<dbReference type="PANTHER" id="PTHR31885">
    <property type="entry name" value="GH04784P"/>
    <property type="match status" value="1"/>
</dbReference>
<dbReference type="Proteomes" id="UP000176101">
    <property type="component" value="Unassembled WGS sequence"/>
</dbReference>
<evidence type="ECO:0000256" key="6">
    <source>
        <dbReference type="SAM" id="Phobius"/>
    </source>
</evidence>
<dbReference type="Pfam" id="PF07947">
    <property type="entry name" value="YhhN"/>
    <property type="match status" value="1"/>
</dbReference>
<evidence type="ECO:0000313" key="8">
    <source>
        <dbReference type="Proteomes" id="UP000176101"/>
    </source>
</evidence>
<dbReference type="PANTHER" id="PTHR31885:SF6">
    <property type="entry name" value="GH04784P"/>
    <property type="match status" value="1"/>
</dbReference>
<evidence type="ECO:0000256" key="2">
    <source>
        <dbReference type="ARBA" id="ARBA00007375"/>
    </source>
</evidence>
<dbReference type="STRING" id="1075402.AN216_00850"/>
<keyword evidence="5 6" id="KW-0472">Membrane</keyword>
<dbReference type="AlphaFoldDB" id="A0A1E7KQ51"/>
<reference evidence="7 8" key="1">
    <citation type="journal article" date="2016" name="Front. Microbiol.">
        <title>Comparative Genomics Analysis of Streptomyces Species Reveals Their Adaptation to the Marine Environment and Their Diversity at the Genomic Level.</title>
        <authorList>
            <person name="Tian X."/>
            <person name="Zhang Z."/>
            <person name="Yang T."/>
            <person name="Chen M."/>
            <person name="Li J."/>
            <person name="Chen F."/>
            <person name="Yang J."/>
            <person name="Li W."/>
            <person name="Zhang B."/>
            <person name="Zhang Z."/>
            <person name="Wu J."/>
            <person name="Zhang C."/>
            <person name="Long L."/>
            <person name="Xiao J."/>
        </authorList>
    </citation>
    <scope>NUCLEOTIDE SEQUENCE [LARGE SCALE GENOMIC DNA]</scope>
    <source>
        <strain evidence="7 8">SCSIO 02100</strain>
    </source>
</reference>
<dbReference type="PATRIC" id="fig|1075402.3.peg.172"/>
<keyword evidence="3 6" id="KW-0812">Transmembrane</keyword>
<evidence type="ECO:0000256" key="1">
    <source>
        <dbReference type="ARBA" id="ARBA00004141"/>
    </source>
</evidence>
<feature type="transmembrane region" description="Helical" evidence="6">
    <location>
        <begin position="152"/>
        <end position="174"/>
    </location>
</feature>
<proteinExistence type="inferred from homology"/>
<dbReference type="EMBL" id="LJGU01000089">
    <property type="protein sequence ID" value="OEV06060.1"/>
    <property type="molecule type" value="Genomic_DNA"/>
</dbReference>